<dbReference type="Proteomes" id="UP000594263">
    <property type="component" value="Unplaced"/>
</dbReference>
<keyword evidence="9" id="KW-0443">Lipid metabolism</keyword>
<evidence type="ECO:0000256" key="17">
    <source>
        <dbReference type="ARBA" id="ARBA00081533"/>
    </source>
</evidence>
<dbReference type="InterPro" id="IPR006683">
    <property type="entry name" value="Thioestr_dom"/>
</dbReference>
<reference evidence="20" key="1">
    <citation type="submission" date="2021-01" db="UniProtKB">
        <authorList>
            <consortium name="EnsemblPlants"/>
        </authorList>
    </citation>
    <scope>IDENTIFICATION</scope>
</reference>
<proteinExistence type="inferred from homology"/>
<evidence type="ECO:0000256" key="15">
    <source>
        <dbReference type="ARBA" id="ARBA00064709"/>
    </source>
</evidence>
<comment type="catalytic activity">
    <reaction evidence="13">
        <text>a fatty acyl-CoA + H2O = a fatty acid + CoA + H(+)</text>
        <dbReference type="Rhea" id="RHEA:16781"/>
        <dbReference type="ChEBI" id="CHEBI:15377"/>
        <dbReference type="ChEBI" id="CHEBI:15378"/>
        <dbReference type="ChEBI" id="CHEBI:28868"/>
        <dbReference type="ChEBI" id="CHEBI:57287"/>
        <dbReference type="ChEBI" id="CHEBI:77636"/>
    </reaction>
    <physiologicalReaction direction="left-to-right" evidence="13">
        <dbReference type="Rhea" id="RHEA:16782"/>
    </physiologicalReaction>
</comment>
<evidence type="ECO:0000313" key="20">
    <source>
        <dbReference type="EnsemblPlants" id="Kaladp0098s0094.1.v1.1"/>
    </source>
</evidence>
<name>A0A7N0V2W3_KALFE</name>
<dbReference type="InterPro" id="IPR039298">
    <property type="entry name" value="ACOT13"/>
</dbReference>
<keyword evidence="12" id="KW-0539">Nucleus</keyword>
<dbReference type="OMA" id="TIHGGFT"/>
<evidence type="ECO:0000256" key="8">
    <source>
        <dbReference type="ARBA" id="ARBA00022990"/>
    </source>
</evidence>
<feature type="domain" description="Thioesterase" evidence="19">
    <location>
        <begin position="60"/>
        <end position="135"/>
    </location>
</feature>
<evidence type="ECO:0000256" key="13">
    <source>
        <dbReference type="ARBA" id="ARBA00052976"/>
    </source>
</evidence>
<comment type="function">
    <text evidence="14">Catalyzes the hydrolysis of acyl-CoAs into free fatty acids and coenzyme A (CoASH), regulating their respective intracellular levels. Has acyl-CoA thioesterase activity towards medium (C12) and long-chain (C18) fatty acyl-CoA substrates. Can also hydrolyze 3-hydroxyphenylacetyl-CoA and 3,4-dihydroxyphenylacetyl-CoA (in vitro). May play a role in controlling adaptive thermogenesis.</text>
</comment>
<dbReference type="PANTHER" id="PTHR21660:SF47">
    <property type="entry name" value="F19P19.27 PROTEIN"/>
    <property type="match status" value="1"/>
</dbReference>
<evidence type="ECO:0000256" key="6">
    <source>
        <dbReference type="ARBA" id="ARBA00022490"/>
    </source>
</evidence>
<evidence type="ECO:0000256" key="18">
    <source>
        <dbReference type="ARBA" id="ARBA00083956"/>
    </source>
</evidence>
<evidence type="ECO:0000256" key="4">
    <source>
        <dbReference type="ARBA" id="ARBA00004514"/>
    </source>
</evidence>
<sequence length="152" mass="16215">MDLEAVKRLLEGDSESQQAVDSLPLRFFDQFMLGGMKVDKLEPGRLICSMKVPARLVSGGGFLQGGATATMVDLVGSLAMFTTGVTVAGVSVEINLSYLDAAFEGEEVEIEARVLRVGKAVGVVSVEIRKKRTGKIVAQGRHTLYLAVASKL</sequence>
<dbReference type="FunFam" id="3.10.129.10:FF:000021">
    <property type="entry name" value="Acyl-coenzyme A thioesterase 13"/>
    <property type="match status" value="1"/>
</dbReference>
<evidence type="ECO:0000256" key="9">
    <source>
        <dbReference type="ARBA" id="ARBA00023098"/>
    </source>
</evidence>
<evidence type="ECO:0000256" key="3">
    <source>
        <dbReference type="ARBA" id="ARBA00004186"/>
    </source>
</evidence>
<dbReference type="GO" id="GO:0005634">
    <property type="term" value="C:nucleus"/>
    <property type="evidence" value="ECO:0007669"/>
    <property type="project" value="UniProtKB-SubCell"/>
</dbReference>
<accession>A0A7N0V2W3</accession>
<keyword evidence="21" id="KW-1185">Reference proteome</keyword>
<organism evidence="20 21">
    <name type="scientific">Kalanchoe fedtschenkoi</name>
    <name type="common">Lavender scallops</name>
    <name type="synonym">South American air plant</name>
    <dbReference type="NCBI Taxonomy" id="63787"/>
    <lineage>
        <taxon>Eukaryota</taxon>
        <taxon>Viridiplantae</taxon>
        <taxon>Streptophyta</taxon>
        <taxon>Embryophyta</taxon>
        <taxon>Tracheophyta</taxon>
        <taxon>Spermatophyta</taxon>
        <taxon>Magnoliopsida</taxon>
        <taxon>eudicotyledons</taxon>
        <taxon>Gunneridae</taxon>
        <taxon>Pentapetalae</taxon>
        <taxon>Saxifragales</taxon>
        <taxon>Crassulaceae</taxon>
        <taxon>Kalanchoe</taxon>
    </lineage>
</organism>
<keyword evidence="6" id="KW-0963">Cytoplasm</keyword>
<dbReference type="Gramene" id="Kaladp0098s0094.1.v1.1">
    <property type="protein sequence ID" value="Kaladp0098s0094.1.v1.1"/>
    <property type="gene ID" value="Kaladp0098s0094.v1.1"/>
</dbReference>
<evidence type="ECO:0000256" key="11">
    <source>
        <dbReference type="ARBA" id="ARBA00023212"/>
    </source>
</evidence>
<evidence type="ECO:0000256" key="2">
    <source>
        <dbReference type="ARBA" id="ARBA00004173"/>
    </source>
</evidence>
<dbReference type="GO" id="GO:0005829">
    <property type="term" value="C:cytosol"/>
    <property type="evidence" value="ECO:0007669"/>
    <property type="project" value="UniProtKB-SubCell"/>
</dbReference>
<dbReference type="GO" id="GO:0005819">
    <property type="term" value="C:spindle"/>
    <property type="evidence" value="ECO:0007669"/>
    <property type="project" value="UniProtKB-SubCell"/>
</dbReference>
<evidence type="ECO:0000256" key="16">
    <source>
        <dbReference type="ARBA" id="ARBA00067273"/>
    </source>
</evidence>
<dbReference type="SUPFAM" id="SSF54637">
    <property type="entry name" value="Thioesterase/thiol ester dehydrase-isomerase"/>
    <property type="match status" value="1"/>
</dbReference>
<comment type="subunit">
    <text evidence="15">Homotetramer. Interacts with PCTP.</text>
</comment>
<dbReference type="GO" id="GO:0047617">
    <property type="term" value="F:fatty acyl-CoA hydrolase activity"/>
    <property type="evidence" value="ECO:0007669"/>
    <property type="project" value="InterPro"/>
</dbReference>
<evidence type="ECO:0000313" key="21">
    <source>
        <dbReference type="Proteomes" id="UP000594263"/>
    </source>
</evidence>
<dbReference type="NCBIfam" id="TIGR00369">
    <property type="entry name" value="unchar_dom_1"/>
    <property type="match status" value="1"/>
</dbReference>
<evidence type="ECO:0000256" key="12">
    <source>
        <dbReference type="ARBA" id="ARBA00023242"/>
    </source>
</evidence>
<keyword evidence="10" id="KW-0496">Mitochondrion</keyword>
<dbReference type="InterPro" id="IPR029069">
    <property type="entry name" value="HotDog_dom_sf"/>
</dbReference>
<evidence type="ECO:0000256" key="7">
    <source>
        <dbReference type="ARBA" id="ARBA00022801"/>
    </source>
</evidence>
<dbReference type="PANTHER" id="PTHR21660">
    <property type="entry name" value="THIOESTERASE SUPERFAMILY MEMBER-RELATED"/>
    <property type="match status" value="1"/>
</dbReference>
<evidence type="ECO:0000256" key="14">
    <source>
        <dbReference type="ARBA" id="ARBA00058205"/>
    </source>
</evidence>
<protein>
    <recommendedName>
        <fullName evidence="16">Acyl-coenzyme A thioesterase 13</fullName>
    </recommendedName>
    <alternativeName>
        <fullName evidence="17">Hotdog-fold thioesterase superfamily member 2</fullName>
    </alternativeName>
    <alternativeName>
        <fullName evidence="18">Thioesterase superfamily member 2</fullName>
    </alternativeName>
</protein>
<dbReference type="GO" id="GO:0006629">
    <property type="term" value="P:lipid metabolic process"/>
    <property type="evidence" value="ECO:0007669"/>
    <property type="project" value="UniProtKB-KW"/>
</dbReference>
<dbReference type="EnsemblPlants" id="Kaladp0098s0094.1.v1.1">
    <property type="protein sequence ID" value="Kaladp0098s0094.1.v1.1"/>
    <property type="gene ID" value="Kaladp0098s0094.v1.1"/>
</dbReference>
<evidence type="ECO:0000259" key="19">
    <source>
        <dbReference type="Pfam" id="PF03061"/>
    </source>
</evidence>
<dbReference type="AlphaFoldDB" id="A0A7N0V2W3"/>
<evidence type="ECO:0000256" key="1">
    <source>
        <dbReference type="ARBA" id="ARBA00004123"/>
    </source>
</evidence>
<dbReference type="GO" id="GO:0005739">
    <property type="term" value="C:mitochondrion"/>
    <property type="evidence" value="ECO:0007669"/>
    <property type="project" value="UniProtKB-SubCell"/>
</dbReference>
<keyword evidence="11" id="KW-0206">Cytoskeleton</keyword>
<evidence type="ECO:0000256" key="5">
    <source>
        <dbReference type="ARBA" id="ARBA00008324"/>
    </source>
</evidence>
<keyword evidence="7" id="KW-0378">Hydrolase</keyword>
<dbReference type="Gene3D" id="3.10.129.10">
    <property type="entry name" value="Hotdog Thioesterase"/>
    <property type="match status" value="1"/>
</dbReference>
<dbReference type="CDD" id="cd03443">
    <property type="entry name" value="PaaI_thioesterase"/>
    <property type="match status" value="1"/>
</dbReference>
<dbReference type="Pfam" id="PF03061">
    <property type="entry name" value="4HBT"/>
    <property type="match status" value="1"/>
</dbReference>
<keyword evidence="8" id="KW-0007">Acetylation</keyword>
<comment type="subcellular location">
    <subcellularLocation>
        <location evidence="3">Cytoplasm</location>
        <location evidence="3">Cytoskeleton</location>
        <location evidence="3">Spindle</location>
    </subcellularLocation>
    <subcellularLocation>
        <location evidence="4">Cytoplasm</location>
        <location evidence="4">Cytosol</location>
    </subcellularLocation>
    <subcellularLocation>
        <location evidence="2">Mitochondrion</location>
    </subcellularLocation>
    <subcellularLocation>
        <location evidence="1">Nucleus</location>
    </subcellularLocation>
</comment>
<evidence type="ECO:0000256" key="10">
    <source>
        <dbReference type="ARBA" id="ARBA00023128"/>
    </source>
</evidence>
<dbReference type="InterPro" id="IPR003736">
    <property type="entry name" value="PAAI_dom"/>
</dbReference>
<comment type="similarity">
    <text evidence="5">Belongs to the thioesterase PaaI family.</text>
</comment>